<protein>
    <recommendedName>
        <fullName evidence="3">ASCH domain-containing protein</fullName>
    </recommendedName>
</protein>
<evidence type="ECO:0000313" key="1">
    <source>
        <dbReference type="EMBL" id="MCB2410001.1"/>
    </source>
</evidence>
<keyword evidence="2" id="KW-1185">Reference proteome</keyword>
<dbReference type="RefSeq" id="WP_226177927.1">
    <property type="nucleotide sequence ID" value="NZ_JAJADR010000006.1"/>
</dbReference>
<accession>A0ABS8AWB3</accession>
<reference evidence="1" key="1">
    <citation type="submission" date="2021-10" db="EMBL/GenBank/DDBJ databases">
        <authorList>
            <person name="Dean J.D."/>
            <person name="Kim M.K."/>
            <person name="Newey C.N."/>
            <person name="Stoker T.S."/>
            <person name="Thompson D.W."/>
            <person name="Grose J.H."/>
        </authorList>
    </citation>
    <scope>NUCLEOTIDE SEQUENCE</scope>
    <source>
        <strain evidence="1">BT178</strain>
    </source>
</reference>
<evidence type="ECO:0008006" key="3">
    <source>
        <dbReference type="Google" id="ProtNLM"/>
    </source>
</evidence>
<dbReference type="Proteomes" id="UP001165296">
    <property type="component" value="Unassembled WGS sequence"/>
</dbReference>
<comment type="caution">
    <text evidence="1">The sequence shown here is derived from an EMBL/GenBank/DDBJ whole genome shotgun (WGS) entry which is preliminary data.</text>
</comment>
<dbReference type="EMBL" id="JAJADR010000006">
    <property type="protein sequence ID" value="MCB2410001.1"/>
    <property type="molecule type" value="Genomic_DNA"/>
</dbReference>
<evidence type="ECO:0000313" key="2">
    <source>
        <dbReference type="Proteomes" id="UP001165296"/>
    </source>
</evidence>
<organism evidence="1 2">
    <name type="scientific">Hymenobacter lucidus</name>
    <dbReference type="NCBI Taxonomy" id="2880930"/>
    <lineage>
        <taxon>Bacteria</taxon>
        <taxon>Pseudomonadati</taxon>
        <taxon>Bacteroidota</taxon>
        <taxon>Cytophagia</taxon>
        <taxon>Cytophagales</taxon>
        <taxon>Hymenobacteraceae</taxon>
        <taxon>Hymenobacter</taxon>
    </lineage>
</organism>
<name>A0ABS8AWB3_9BACT</name>
<proteinExistence type="predicted"/>
<gene>
    <name evidence="1" type="ORF">LGH74_18570</name>
</gene>
<sequence>MQRLLSFSPLMLDALRAGRKTVTRRRFAPTLLLNEAPDHYQFQGMSAGSALFTNRQWPAVLVEPIASPFGQPGEVLRVQEAPSVRLEITAVWAEQVQAITEAQALAEGIVLLPAALGSGPGYSADSEAGRRCPQASAVDAFRTLIESIYPTAWSRNEWVWVVEFRVVE</sequence>